<dbReference type="CDD" id="cd17906">
    <property type="entry name" value="CheX"/>
    <property type="match status" value="1"/>
</dbReference>
<dbReference type="InterPro" id="IPR028051">
    <property type="entry name" value="CheX-like_dom"/>
</dbReference>
<dbReference type="RefSeq" id="WP_093314376.1">
    <property type="nucleotide sequence ID" value="NZ_FNPV01000007.1"/>
</dbReference>
<organism evidence="3 4">
    <name type="scientific">Tindallia californiensis</name>
    <dbReference type="NCBI Taxonomy" id="159292"/>
    <lineage>
        <taxon>Bacteria</taxon>
        <taxon>Bacillati</taxon>
        <taxon>Bacillota</taxon>
        <taxon>Clostridia</taxon>
        <taxon>Peptostreptococcales</taxon>
        <taxon>Tindalliaceae</taxon>
        <taxon>Tindallia</taxon>
    </lineage>
</organism>
<keyword evidence="1" id="KW-0145">Chemotaxis</keyword>
<dbReference type="Proteomes" id="UP000199230">
    <property type="component" value="Unassembled WGS sequence"/>
</dbReference>
<dbReference type="EMBL" id="FNPV01000007">
    <property type="protein sequence ID" value="SDZ05209.1"/>
    <property type="molecule type" value="Genomic_DNA"/>
</dbReference>
<dbReference type="InterPro" id="IPR038756">
    <property type="entry name" value="CheX-like"/>
</dbReference>
<dbReference type="AlphaFoldDB" id="A0A1H3PXV2"/>
<gene>
    <name evidence="3" type="ORF">SAMN05192546_107133</name>
</gene>
<dbReference type="PANTHER" id="PTHR39452">
    <property type="entry name" value="CHEY-P PHOSPHATASE CHEX"/>
    <property type="match status" value="1"/>
</dbReference>
<protein>
    <submittedName>
        <fullName evidence="3">Chemotaxis protein CheX</fullName>
    </submittedName>
</protein>
<dbReference type="PANTHER" id="PTHR39452:SF1">
    <property type="entry name" value="CHEY-P PHOSPHATASE CHEX"/>
    <property type="match status" value="1"/>
</dbReference>
<evidence type="ECO:0000313" key="4">
    <source>
        <dbReference type="Proteomes" id="UP000199230"/>
    </source>
</evidence>
<accession>A0A1H3PXV2</accession>
<name>A0A1H3PXV2_9FIRM</name>
<dbReference type="Gene3D" id="3.40.1550.10">
    <property type="entry name" value="CheC-like"/>
    <property type="match status" value="1"/>
</dbReference>
<dbReference type="Pfam" id="PF13690">
    <property type="entry name" value="CheX"/>
    <property type="match status" value="1"/>
</dbReference>
<dbReference type="InterPro" id="IPR028976">
    <property type="entry name" value="CheC-like_sf"/>
</dbReference>
<dbReference type="GO" id="GO:0006935">
    <property type="term" value="P:chemotaxis"/>
    <property type="evidence" value="ECO:0007669"/>
    <property type="project" value="UniProtKB-KW"/>
</dbReference>
<evidence type="ECO:0000259" key="2">
    <source>
        <dbReference type="Pfam" id="PF13690"/>
    </source>
</evidence>
<proteinExistence type="predicted"/>
<keyword evidence="4" id="KW-1185">Reference proteome</keyword>
<evidence type="ECO:0000256" key="1">
    <source>
        <dbReference type="ARBA" id="ARBA00022500"/>
    </source>
</evidence>
<feature type="domain" description="Chemotaxis phosphatase CheX-like" evidence="2">
    <location>
        <begin position="43"/>
        <end position="126"/>
    </location>
</feature>
<sequence>MDVKWINPFIDAFKHVMPQLGFESIERKNLRLGEGKLKSSGVIMNLGIVGELQGNVVYHLEMETAKAIASKMMMGMPVETLDSMAESALSELSNMLTANASINFSQMDIETNISTPTLMYGDNFEVVMNMPQYICIEMLADGLSLQINVAVDSKEK</sequence>
<dbReference type="OrthoDB" id="9788100at2"/>
<dbReference type="STRING" id="159292.SAMN05192546_107133"/>
<evidence type="ECO:0000313" key="3">
    <source>
        <dbReference type="EMBL" id="SDZ05209.1"/>
    </source>
</evidence>
<reference evidence="3 4" key="1">
    <citation type="submission" date="2016-10" db="EMBL/GenBank/DDBJ databases">
        <authorList>
            <person name="de Groot N.N."/>
        </authorList>
    </citation>
    <scope>NUCLEOTIDE SEQUENCE [LARGE SCALE GENOMIC DNA]</scope>
    <source>
        <strain evidence="3 4">APO</strain>
    </source>
</reference>
<dbReference type="SUPFAM" id="SSF103039">
    <property type="entry name" value="CheC-like"/>
    <property type="match status" value="1"/>
</dbReference>